<dbReference type="STRING" id="447689.BA195_01925"/>
<dbReference type="InterPro" id="IPR002509">
    <property type="entry name" value="NODB_dom"/>
</dbReference>
<name>A0A1B9Y156_9FLAO</name>
<dbReference type="OrthoDB" id="9812065at2"/>
<dbReference type="InterPro" id="IPR050248">
    <property type="entry name" value="Polysacc_deacetylase_ArnD"/>
</dbReference>
<dbReference type="AlphaFoldDB" id="A0A1B9Y156"/>
<dbReference type="PROSITE" id="PS51677">
    <property type="entry name" value="NODB"/>
    <property type="match status" value="1"/>
</dbReference>
<evidence type="ECO:0000256" key="1">
    <source>
        <dbReference type="ARBA" id="ARBA00022723"/>
    </source>
</evidence>
<dbReference type="GO" id="GO:0016810">
    <property type="term" value="F:hydrolase activity, acting on carbon-nitrogen (but not peptide) bonds"/>
    <property type="evidence" value="ECO:0007669"/>
    <property type="project" value="InterPro"/>
</dbReference>
<keyword evidence="1" id="KW-0479">Metal-binding</keyword>
<dbReference type="Gene3D" id="3.20.20.370">
    <property type="entry name" value="Glycoside hydrolase/deacetylase"/>
    <property type="match status" value="1"/>
</dbReference>
<proteinExistence type="predicted"/>
<dbReference type="Pfam" id="PF01522">
    <property type="entry name" value="Polysacc_deac_1"/>
    <property type="match status" value="1"/>
</dbReference>
<dbReference type="EMBL" id="MAKX01000001">
    <property type="protein sequence ID" value="OCK43486.1"/>
    <property type="molecule type" value="Genomic_DNA"/>
</dbReference>
<dbReference type="GO" id="GO:0005975">
    <property type="term" value="P:carbohydrate metabolic process"/>
    <property type="evidence" value="ECO:0007669"/>
    <property type="project" value="InterPro"/>
</dbReference>
<evidence type="ECO:0000259" key="4">
    <source>
        <dbReference type="PROSITE" id="PS51677"/>
    </source>
</evidence>
<comment type="caution">
    <text evidence="5">The sequence shown here is derived from an EMBL/GenBank/DDBJ whole genome shotgun (WGS) entry which is preliminary data.</text>
</comment>
<organism evidence="5 6">
    <name type="scientific">Tenacibaculum soleae</name>
    <dbReference type="NCBI Taxonomy" id="447689"/>
    <lineage>
        <taxon>Bacteria</taxon>
        <taxon>Pseudomonadati</taxon>
        <taxon>Bacteroidota</taxon>
        <taxon>Flavobacteriia</taxon>
        <taxon>Flavobacteriales</taxon>
        <taxon>Flavobacteriaceae</taxon>
        <taxon>Tenacibaculum</taxon>
    </lineage>
</organism>
<evidence type="ECO:0000256" key="3">
    <source>
        <dbReference type="SAM" id="SignalP"/>
    </source>
</evidence>
<sequence length="311" mass="36161">MNRFSLLYSFLICGLLMLSACNDQKKIEKPKISFSFDDGATQDFPGYKNADWNQLLLGKLAAENVKAVLFVKGKNLDNEAGKTIIKNWNDAGHLIANHTYSHPYFNSKKVSLNRFKQELLKNDSLINKYSNFTKLFRFPYLKEGNTVEKRDGFRKFLKEQNYKTGHVTIDASDWYINQRLVKRLKENPQSDISGYRNYYLKHLFNRAEYYNSLGKELTGRQIHHNILLHHNLTSALFIDDLIKHFKKNGWEIVNAEKAYKDPIYAKTPVTIPAGESLLWALAKQTKKYDSILRYPAEDSRYEKEAMGRLGL</sequence>
<feature type="signal peptide" evidence="3">
    <location>
        <begin position="1"/>
        <end position="20"/>
    </location>
</feature>
<dbReference type="PANTHER" id="PTHR10587:SF133">
    <property type="entry name" value="CHITIN DEACETYLASE 1-RELATED"/>
    <property type="match status" value="1"/>
</dbReference>
<dbReference type="PANTHER" id="PTHR10587">
    <property type="entry name" value="GLYCOSYL TRANSFERASE-RELATED"/>
    <property type="match status" value="1"/>
</dbReference>
<feature type="chain" id="PRO_5008640069" description="NodB homology domain-containing protein" evidence="3">
    <location>
        <begin position="21"/>
        <end position="311"/>
    </location>
</feature>
<dbReference type="GO" id="GO:0046872">
    <property type="term" value="F:metal ion binding"/>
    <property type="evidence" value="ECO:0007669"/>
    <property type="project" value="UniProtKB-KW"/>
</dbReference>
<keyword evidence="2" id="KW-0378">Hydrolase</keyword>
<feature type="domain" description="NodB homology" evidence="4">
    <location>
        <begin position="30"/>
        <end position="253"/>
    </location>
</feature>
<dbReference type="PROSITE" id="PS51257">
    <property type="entry name" value="PROKAR_LIPOPROTEIN"/>
    <property type="match status" value="1"/>
</dbReference>
<dbReference type="InterPro" id="IPR011330">
    <property type="entry name" value="Glyco_hydro/deAcase_b/a-brl"/>
</dbReference>
<dbReference type="RefSeq" id="WP_068701893.1">
    <property type="nucleotide sequence ID" value="NZ_MAKX01000001.1"/>
</dbReference>
<accession>A0A1B9Y156</accession>
<dbReference type="Proteomes" id="UP000093186">
    <property type="component" value="Unassembled WGS sequence"/>
</dbReference>
<evidence type="ECO:0000313" key="6">
    <source>
        <dbReference type="Proteomes" id="UP000093186"/>
    </source>
</evidence>
<keyword evidence="6" id="KW-1185">Reference proteome</keyword>
<dbReference type="SUPFAM" id="SSF88713">
    <property type="entry name" value="Glycoside hydrolase/deacetylase"/>
    <property type="match status" value="1"/>
</dbReference>
<gene>
    <name evidence="5" type="ORF">BA195_01925</name>
</gene>
<protein>
    <recommendedName>
        <fullName evidence="4">NodB homology domain-containing protein</fullName>
    </recommendedName>
</protein>
<dbReference type="GO" id="GO:0016020">
    <property type="term" value="C:membrane"/>
    <property type="evidence" value="ECO:0007669"/>
    <property type="project" value="TreeGrafter"/>
</dbReference>
<evidence type="ECO:0000256" key="2">
    <source>
        <dbReference type="ARBA" id="ARBA00022801"/>
    </source>
</evidence>
<reference evidence="5 6" key="1">
    <citation type="submission" date="2016-06" db="EMBL/GenBank/DDBJ databases">
        <title>Draft Genome Sequence of Tenacibaculum soleae UCD-KL19.</title>
        <authorList>
            <person name="Eisen J.A."/>
            <person name="Coil D.A."/>
            <person name="Lujan K.M."/>
        </authorList>
    </citation>
    <scope>NUCLEOTIDE SEQUENCE [LARGE SCALE GENOMIC DNA]</scope>
    <source>
        <strain evidence="5 6">UCD-KL19</strain>
    </source>
</reference>
<keyword evidence="3" id="KW-0732">Signal</keyword>
<evidence type="ECO:0000313" key="5">
    <source>
        <dbReference type="EMBL" id="OCK43486.1"/>
    </source>
</evidence>